<reference evidence="4" key="1">
    <citation type="journal article" date="2018" name="Nat. Plants">
        <title>Whole-genome landscape of Medicago truncatula symbiotic genes.</title>
        <authorList>
            <person name="Pecrix Y."/>
            <person name="Staton S.E."/>
            <person name="Sallet E."/>
            <person name="Lelandais-Briere C."/>
            <person name="Moreau S."/>
            <person name="Carrere S."/>
            <person name="Blein T."/>
            <person name="Jardinaud M.F."/>
            <person name="Latrasse D."/>
            <person name="Zouine M."/>
            <person name="Zahm M."/>
            <person name="Kreplak J."/>
            <person name="Mayjonade B."/>
            <person name="Satge C."/>
            <person name="Perez M."/>
            <person name="Cauet S."/>
            <person name="Marande W."/>
            <person name="Chantry-Darmon C."/>
            <person name="Lopez-Roques C."/>
            <person name="Bouchez O."/>
            <person name="Berard A."/>
            <person name="Debelle F."/>
            <person name="Munos S."/>
            <person name="Bendahmane A."/>
            <person name="Berges H."/>
            <person name="Niebel A."/>
            <person name="Buitink J."/>
            <person name="Frugier F."/>
            <person name="Benhamed M."/>
            <person name="Crespi M."/>
            <person name="Gouzy J."/>
            <person name="Gamas P."/>
        </authorList>
    </citation>
    <scope>NUCLEOTIDE SEQUENCE [LARGE SCALE GENOMIC DNA]</scope>
    <source>
        <strain evidence="4">cv. Jemalong A17</strain>
    </source>
</reference>
<dbReference type="AlphaFoldDB" id="A0A396IAY4"/>
<keyword evidence="1" id="KW-0812">Transmembrane</keyword>
<accession>A0A396IAY4</accession>
<name>A0A396IAY4_MEDTR</name>
<feature type="transmembrane region" description="Helical" evidence="1">
    <location>
        <begin position="7"/>
        <end position="26"/>
    </location>
</feature>
<evidence type="ECO:0000313" key="4">
    <source>
        <dbReference type="Proteomes" id="UP000265566"/>
    </source>
</evidence>
<keyword evidence="1" id="KW-1133">Transmembrane helix</keyword>
<sequence length="74" mass="8468">MQRKKNMAHILMFVYALIIFLSPFLIGRKGGPPGGRTYIPCISDDDCIVAQPPYVLLCVNNFCTYFRDDDLPQR</sequence>
<evidence type="ECO:0000313" key="3">
    <source>
        <dbReference type="EMBL" id="RHN59997.1"/>
    </source>
</evidence>
<dbReference type="Pfam" id="PF07127">
    <property type="entry name" value="Nodulin_late"/>
    <property type="match status" value="1"/>
</dbReference>
<organism evidence="3 4">
    <name type="scientific">Medicago truncatula</name>
    <name type="common">Barrel medic</name>
    <name type="synonym">Medicago tribuloides</name>
    <dbReference type="NCBI Taxonomy" id="3880"/>
    <lineage>
        <taxon>Eukaryota</taxon>
        <taxon>Viridiplantae</taxon>
        <taxon>Streptophyta</taxon>
        <taxon>Embryophyta</taxon>
        <taxon>Tracheophyta</taxon>
        <taxon>Spermatophyta</taxon>
        <taxon>Magnoliopsida</taxon>
        <taxon>eudicotyledons</taxon>
        <taxon>Gunneridae</taxon>
        <taxon>Pentapetalae</taxon>
        <taxon>rosids</taxon>
        <taxon>fabids</taxon>
        <taxon>Fabales</taxon>
        <taxon>Fabaceae</taxon>
        <taxon>Papilionoideae</taxon>
        <taxon>50 kb inversion clade</taxon>
        <taxon>NPAAA clade</taxon>
        <taxon>Hologalegina</taxon>
        <taxon>IRL clade</taxon>
        <taxon>Trifolieae</taxon>
        <taxon>Medicago</taxon>
    </lineage>
</organism>
<dbReference type="InterPro" id="IPR009810">
    <property type="entry name" value="Nodulin_late_dom"/>
</dbReference>
<evidence type="ECO:0000256" key="1">
    <source>
        <dbReference type="SAM" id="Phobius"/>
    </source>
</evidence>
<gene>
    <name evidence="3" type="ORF">MtrunA17_Chr4g0020291</name>
</gene>
<keyword evidence="1" id="KW-0472">Membrane</keyword>
<protein>
    <submittedName>
        <fullName evidence="3">Putative Late nodulin</fullName>
    </submittedName>
</protein>
<proteinExistence type="predicted"/>
<dbReference type="GO" id="GO:0046872">
    <property type="term" value="F:metal ion binding"/>
    <property type="evidence" value="ECO:0007669"/>
    <property type="project" value="InterPro"/>
</dbReference>
<comment type="caution">
    <text evidence="3">The sequence shown here is derived from an EMBL/GenBank/DDBJ whole genome shotgun (WGS) entry which is preliminary data.</text>
</comment>
<dbReference type="Proteomes" id="UP000265566">
    <property type="component" value="Chromosome 4"/>
</dbReference>
<dbReference type="Gramene" id="rna22177">
    <property type="protein sequence ID" value="RHN59997.1"/>
    <property type="gene ID" value="gene22177"/>
</dbReference>
<evidence type="ECO:0000259" key="2">
    <source>
        <dbReference type="Pfam" id="PF07127"/>
    </source>
</evidence>
<dbReference type="EMBL" id="PSQE01000004">
    <property type="protein sequence ID" value="RHN59997.1"/>
    <property type="molecule type" value="Genomic_DNA"/>
</dbReference>
<feature type="domain" description="Late nodulin" evidence="2">
    <location>
        <begin position="7"/>
        <end position="64"/>
    </location>
</feature>